<name>Q800K8_PAROL</name>
<evidence type="ECO:0000256" key="1">
    <source>
        <dbReference type="ARBA" id="ARBA00004370"/>
    </source>
</evidence>
<dbReference type="InterPro" id="IPR011029">
    <property type="entry name" value="DEATH-like_dom_sf"/>
</dbReference>
<dbReference type="GO" id="GO:0005886">
    <property type="term" value="C:plasma membrane"/>
    <property type="evidence" value="ECO:0007669"/>
    <property type="project" value="TreeGrafter"/>
</dbReference>
<feature type="domain" description="TNFR-Cys" evidence="13">
    <location>
        <begin position="74"/>
        <end position="114"/>
    </location>
</feature>
<comment type="subcellular location">
    <subcellularLocation>
        <location evidence="1">Membrane</location>
    </subcellularLocation>
</comment>
<keyword evidence="10" id="KW-1133">Transmembrane helix</keyword>
<dbReference type="GO" id="GO:0009986">
    <property type="term" value="C:cell surface"/>
    <property type="evidence" value="ECO:0007669"/>
    <property type="project" value="TreeGrafter"/>
</dbReference>
<dbReference type="GO" id="GO:0043065">
    <property type="term" value="P:positive regulation of apoptotic process"/>
    <property type="evidence" value="ECO:0007669"/>
    <property type="project" value="TreeGrafter"/>
</dbReference>
<keyword evidence="4" id="KW-0677">Repeat</keyword>
<evidence type="ECO:0000259" key="13">
    <source>
        <dbReference type="PROSITE" id="PS50050"/>
    </source>
</evidence>
<keyword evidence="2" id="KW-0053">Apoptosis</keyword>
<dbReference type="SMART" id="SM00208">
    <property type="entry name" value="TNFR"/>
    <property type="match status" value="3"/>
</dbReference>
<dbReference type="Gene3D" id="2.10.50.10">
    <property type="entry name" value="Tumor Necrosis Factor Receptor, subunit A, domain 2"/>
    <property type="match status" value="3"/>
</dbReference>
<evidence type="ECO:0000313" key="14">
    <source>
        <dbReference type="EMBL" id="BAC65225.1"/>
    </source>
</evidence>
<feature type="domain" description="TNFR-Cys" evidence="13">
    <location>
        <begin position="115"/>
        <end position="155"/>
    </location>
</feature>
<dbReference type="CDD" id="cd10580">
    <property type="entry name" value="TNFRSF10"/>
    <property type="match status" value="1"/>
</dbReference>
<organism evidence="14">
    <name type="scientific">Paralichthys olivaceus</name>
    <name type="common">Bastard halibut</name>
    <name type="synonym">Hippoglossus olivaceus</name>
    <dbReference type="NCBI Taxonomy" id="8255"/>
    <lineage>
        <taxon>Eukaryota</taxon>
        <taxon>Metazoa</taxon>
        <taxon>Chordata</taxon>
        <taxon>Craniata</taxon>
        <taxon>Vertebrata</taxon>
        <taxon>Euteleostomi</taxon>
        <taxon>Actinopterygii</taxon>
        <taxon>Neopterygii</taxon>
        <taxon>Teleostei</taxon>
        <taxon>Neoteleostei</taxon>
        <taxon>Acanthomorphata</taxon>
        <taxon>Carangaria</taxon>
        <taxon>Pleuronectiformes</taxon>
        <taxon>Pleuronectoidei</taxon>
        <taxon>Paralichthyidae</taxon>
        <taxon>Paralichthys</taxon>
    </lineage>
</organism>
<dbReference type="Pfam" id="PF00020">
    <property type="entry name" value="TNFR_c6"/>
    <property type="match status" value="2"/>
</dbReference>
<feature type="signal peptide" evidence="11">
    <location>
        <begin position="1"/>
        <end position="22"/>
    </location>
</feature>
<reference evidence="14" key="1">
    <citation type="journal article" date="2003" name="Dev. Comp. Immunol.">
        <title>Cloning and characterization of cDNAs for two distinct tumor necrosis factor receptor superfamily genes from Japanese flounder Paralichthys olivaceus.</title>
        <authorList>
            <person name="Park C.I."/>
            <person name="Kurobe T."/>
            <person name="Hirono I."/>
            <person name="Aoki T."/>
        </authorList>
    </citation>
    <scope>NUCLEOTIDE SEQUENCE</scope>
</reference>
<feature type="disulfide bond" evidence="9">
    <location>
        <begin position="75"/>
        <end position="90"/>
    </location>
</feature>
<dbReference type="SMART" id="SM00005">
    <property type="entry name" value="DEATH"/>
    <property type="match status" value="1"/>
</dbReference>
<sequence>MTALITVFRLLVLLLSSTGVFPQSRIDFGRRTQRDILCSDNQYLNGNNCCLNCPAGTHVKSHCSKSGEKGQCQECDYRTYTAHPNELNQCFPCTPCRPDQEIVTPCLTTQDTECQCKAGRFCDPHQACEVCKKCSKCEKDEEIERNCTSTTNTECKKIKPNSGSASGNKDVIAVVFPILGIVAVAVAVAGVILYRRYRSTDSQSDLPEEIKVVQCSTEERRNRETRRPSASNCKLVRAISSVATEDQHNVYKSLNSSASNSQHSLTGLQAALPVTAIRPVFAWTPVSTEEEHLLIPVNGEESLKKCFELFEEIEFDQHKRFFRHLGISDNVIKSKELDHYEDKIHDLLNIWLEQEGREASLNKLLKALLDLNQRRTAETVKEKAIANGHYVSVCL</sequence>
<keyword evidence="7 14" id="KW-0675">Receptor</keyword>
<dbReference type="InterPro" id="IPR000488">
    <property type="entry name" value="Death_dom"/>
</dbReference>
<dbReference type="InterPro" id="IPR034029">
    <property type="entry name" value="TNFRSF10A/B_death"/>
</dbReference>
<proteinExistence type="evidence at transcript level"/>
<keyword evidence="5 10" id="KW-0472">Membrane</keyword>
<evidence type="ECO:0000256" key="8">
    <source>
        <dbReference type="ARBA" id="ARBA00023180"/>
    </source>
</evidence>
<keyword evidence="10" id="KW-0812">Transmembrane</keyword>
<evidence type="ECO:0000256" key="5">
    <source>
        <dbReference type="ARBA" id="ARBA00023136"/>
    </source>
</evidence>
<dbReference type="CDD" id="cd08315">
    <property type="entry name" value="Death_TRAILR_DR4_DR5"/>
    <property type="match status" value="1"/>
</dbReference>
<evidence type="ECO:0000256" key="11">
    <source>
        <dbReference type="SAM" id="SignalP"/>
    </source>
</evidence>
<feature type="disulfide bond" evidence="9">
    <location>
        <begin position="134"/>
        <end position="147"/>
    </location>
</feature>
<feature type="disulfide bond" evidence="9">
    <location>
        <begin position="93"/>
        <end position="106"/>
    </location>
</feature>
<feature type="disulfide bond" evidence="9">
    <location>
        <begin position="96"/>
        <end position="114"/>
    </location>
</feature>
<evidence type="ECO:0000256" key="2">
    <source>
        <dbReference type="ARBA" id="ARBA00022703"/>
    </source>
</evidence>
<dbReference type="InterPro" id="IPR034024">
    <property type="entry name" value="TNFRSF10_N"/>
</dbReference>
<dbReference type="SUPFAM" id="SSF57586">
    <property type="entry name" value="TNF receptor-like"/>
    <property type="match status" value="2"/>
</dbReference>
<keyword evidence="3 11" id="KW-0732">Signal</keyword>
<dbReference type="InterPro" id="IPR052491">
    <property type="entry name" value="TNFRSF10"/>
</dbReference>
<dbReference type="InterPro" id="IPR001368">
    <property type="entry name" value="TNFR/NGFR_Cys_rich_reg"/>
</dbReference>
<dbReference type="Pfam" id="PF00531">
    <property type="entry name" value="Death"/>
    <property type="match status" value="1"/>
</dbReference>
<protein>
    <submittedName>
        <fullName evidence="14">Tumor necrosis factor receptor-1</fullName>
    </submittedName>
</protein>
<dbReference type="Gene3D" id="1.10.533.10">
    <property type="entry name" value="Death Domain, Fas"/>
    <property type="match status" value="1"/>
</dbReference>
<feature type="repeat" description="TNFR-Cys" evidence="9">
    <location>
        <begin position="74"/>
        <end position="114"/>
    </location>
</feature>
<feature type="disulfide bond" evidence="9">
    <location>
        <begin position="116"/>
        <end position="131"/>
    </location>
</feature>
<evidence type="ECO:0000256" key="10">
    <source>
        <dbReference type="SAM" id="Phobius"/>
    </source>
</evidence>
<feature type="repeat" description="TNFR-Cys" evidence="9">
    <location>
        <begin position="115"/>
        <end position="155"/>
    </location>
</feature>
<evidence type="ECO:0000256" key="4">
    <source>
        <dbReference type="ARBA" id="ARBA00022737"/>
    </source>
</evidence>
<dbReference type="EMBL" id="AB080946">
    <property type="protein sequence ID" value="BAC65225.1"/>
    <property type="molecule type" value="mRNA"/>
</dbReference>
<dbReference type="FunFam" id="2.10.50.10:FF:000004">
    <property type="entry name" value="Tumor necrosis factor receptor superfamily member 6"/>
    <property type="match status" value="1"/>
</dbReference>
<dbReference type="GO" id="GO:0036462">
    <property type="term" value="P:TRAIL-activated apoptotic signaling pathway"/>
    <property type="evidence" value="ECO:0007669"/>
    <property type="project" value="TreeGrafter"/>
</dbReference>
<feature type="domain" description="Death" evidence="12">
    <location>
        <begin position="319"/>
        <end position="384"/>
    </location>
</feature>
<keyword evidence="8" id="KW-0325">Glycoprotein</keyword>
<dbReference type="AlphaFoldDB" id="Q800K8"/>
<evidence type="ECO:0000259" key="12">
    <source>
        <dbReference type="PROSITE" id="PS50017"/>
    </source>
</evidence>
<feature type="disulfide bond" evidence="9">
    <location>
        <begin position="137"/>
        <end position="155"/>
    </location>
</feature>
<dbReference type="PROSITE" id="PS50017">
    <property type="entry name" value="DEATH_DOMAIN"/>
    <property type="match status" value="1"/>
</dbReference>
<feature type="transmembrane region" description="Helical" evidence="10">
    <location>
        <begin position="171"/>
        <end position="194"/>
    </location>
</feature>
<evidence type="ECO:0000256" key="7">
    <source>
        <dbReference type="ARBA" id="ARBA00023170"/>
    </source>
</evidence>
<evidence type="ECO:0000256" key="6">
    <source>
        <dbReference type="ARBA" id="ARBA00023157"/>
    </source>
</evidence>
<dbReference type="GO" id="GO:0004888">
    <property type="term" value="F:transmembrane signaling receptor activity"/>
    <property type="evidence" value="ECO:0007669"/>
    <property type="project" value="UniProtKB-ARBA"/>
</dbReference>
<evidence type="ECO:0000256" key="9">
    <source>
        <dbReference type="PROSITE-ProRule" id="PRU00206"/>
    </source>
</evidence>
<accession>Q800K8</accession>
<evidence type="ECO:0000256" key="3">
    <source>
        <dbReference type="ARBA" id="ARBA00022729"/>
    </source>
</evidence>
<keyword evidence="6 9" id="KW-1015">Disulfide bond</keyword>
<dbReference type="PROSITE" id="PS50050">
    <property type="entry name" value="TNFR_NGFR_2"/>
    <property type="match status" value="2"/>
</dbReference>
<feature type="chain" id="PRO_5004295640" evidence="11">
    <location>
        <begin position="23"/>
        <end position="395"/>
    </location>
</feature>
<dbReference type="PANTHER" id="PTHR46330:SF6">
    <property type="entry name" value="HEMATOPOIETIC DEATH RECEPTOR-RELATED"/>
    <property type="match status" value="1"/>
</dbReference>
<dbReference type="PANTHER" id="PTHR46330">
    <property type="entry name" value="TUMOR NECROSIS FACTOR RECEPTOR SUPERFAMILY MEMBER 10B"/>
    <property type="match status" value="1"/>
</dbReference>
<gene>
    <name evidence="14" type="primary">TNFR-1</name>
</gene>
<dbReference type="SUPFAM" id="SSF47986">
    <property type="entry name" value="DEATH domain"/>
    <property type="match status" value="1"/>
</dbReference>